<dbReference type="RefSeq" id="WP_154621453.1">
    <property type="nucleotide sequence ID" value="NZ_VUNL01000014.1"/>
</dbReference>
<dbReference type="GO" id="GO:0005524">
    <property type="term" value="F:ATP binding"/>
    <property type="evidence" value="ECO:0007669"/>
    <property type="project" value="UniProtKB-UniRule"/>
</dbReference>
<feature type="domain" description="P-type ATPase A" evidence="14">
    <location>
        <begin position="121"/>
        <end position="220"/>
    </location>
</feature>
<dbReference type="EMBL" id="VUNL01000014">
    <property type="protein sequence ID" value="MSV25691.1"/>
    <property type="molecule type" value="Genomic_DNA"/>
</dbReference>
<dbReference type="InterPro" id="IPR023214">
    <property type="entry name" value="HAD_sf"/>
</dbReference>
<dbReference type="PRINTS" id="PR00941">
    <property type="entry name" value="CDATPASE"/>
</dbReference>
<keyword evidence="15" id="KW-0378">Hydrolase</keyword>
<keyword evidence="7 13" id="KW-0067">ATP-binding</keyword>
<sequence>MNERQKKQLIRIVAAAVLLALLAALPLSGLTRFGAYLIPYLLIGYDVLFKAARGLKNRRPLDECFLMAVATLGAMGLAVYEDGDYTEGVAVMLFYQIGEWFQSYAAGRSRRDIRSLMDIRPDYANIERENGQLEQVDPRTVAPGSLVIVRPGEKIPLDGVVEKGASSLNTVALTGESMPRDVAPGDAVASGCLNQQGVLRIRTTRDFGESAASKILRLVEEAGARKSKSERFIARFARVYTPAVVGAAILLALLPPLVRVAGMGLAPEWGVWFYRALTFLVISCPCALVISVPLSFFAGIGGASRRGVLIKGANYLETLAAVDTVVFDKTGTLTKGVFEVSAVHPEKLDERQLLHLAAHVERFSSHPIAASLKAAYPDEADDCRVEEAEEIAGQGIRARVNGKTVCVGNSRMMERIGAAWRECSHAGTGTVIHVAVQGVYAGHIIIEDVIKEHAAEAIAGLRENGVRKLVMLTGDARPVAEYVAGRLGLDLVYSELLPAGKVDRVEQLLAEKKGSRGRLAFVGDGINDAPVLSRSDVGIAMGALGSDAAIEAADVVLMDDDPMQIVAAQRIARRTMRIVRQNIWGSIGVKAAVLLLGALGLANLWAAVFADVGVMVLAVCNAMRALLGVKKTGAESSAPDSAAPDGPQHSYRIEVDCANCAGLMEDAARHTPGIRTAAVNFMALRMNVEFEEGQEPAAVMARVRANCKKIENDCEIYF</sequence>
<dbReference type="AlphaFoldDB" id="A0A6I2V167"/>
<dbReference type="NCBIfam" id="TIGR01512">
    <property type="entry name" value="ATPase-IB2_Cd"/>
    <property type="match status" value="1"/>
</dbReference>
<accession>A0A6I2V167</accession>
<dbReference type="PANTHER" id="PTHR48085">
    <property type="entry name" value="CADMIUM/ZINC-TRANSPORTING ATPASE HMA2-RELATED"/>
    <property type="match status" value="1"/>
</dbReference>
<evidence type="ECO:0000256" key="3">
    <source>
        <dbReference type="ARBA" id="ARBA00022539"/>
    </source>
</evidence>
<dbReference type="SFLD" id="SFLDS00003">
    <property type="entry name" value="Haloacid_Dehalogenase"/>
    <property type="match status" value="1"/>
</dbReference>
<keyword evidence="16" id="KW-1185">Reference proteome</keyword>
<feature type="transmembrane region" description="Helical" evidence="13">
    <location>
        <begin position="33"/>
        <end position="52"/>
    </location>
</feature>
<feature type="transmembrane region" description="Helical" evidence="13">
    <location>
        <begin position="277"/>
        <end position="301"/>
    </location>
</feature>
<dbReference type="GO" id="GO:0008551">
    <property type="term" value="F:P-type cadmium transporter activity"/>
    <property type="evidence" value="ECO:0007669"/>
    <property type="project" value="UniProtKB-EC"/>
</dbReference>
<feature type="transmembrane region" description="Helical" evidence="13">
    <location>
        <begin position="236"/>
        <end position="257"/>
    </location>
</feature>
<evidence type="ECO:0000256" key="2">
    <source>
        <dbReference type="ARBA" id="ARBA00006024"/>
    </source>
</evidence>
<evidence type="ECO:0000256" key="9">
    <source>
        <dbReference type="ARBA" id="ARBA00022989"/>
    </source>
</evidence>
<dbReference type="Gene3D" id="2.70.150.10">
    <property type="entry name" value="Calcium-transporting ATPase, cytoplasmic transduction domain A"/>
    <property type="match status" value="1"/>
</dbReference>
<evidence type="ECO:0000256" key="6">
    <source>
        <dbReference type="ARBA" id="ARBA00022741"/>
    </source>
</evidence>
<dbReference type="SUPFAM" id="SSF81665">
    <property type="entry name" value="Calcium ATPase, transmembrane domain M"/>
    <property type="match status" value="1"/>
</dbReference>
<keyword evidence="3" id="KW-0104">Cadmium</keyword>
<organism evidence="15 16">
    <name type="scientific">Selenomonas montiformis</name>
    <dbReference type="NCBI Taxonomy" id="2652285"/>
    <lineage>
        <taxon>Bacteria</taxon>
        <taxon>Bacillati</taxon>
        <taxon>Bacillota</taxon>
        <taxon>Negativicutes</taxon>
        <taxon>Selenomonadales</taxon>
        <taxon>Selenomonadaceae</taxon>
        <taxon>Selenomonas</taxon>
    </lineage>
</organism>
<dbReference type="InterPro" id="IPR036163">
    <property type="entry name" value="HMA_dom_sf"/>
</dbReference>
<comment type="similarity">
    <text evidence="2 13">Belongs to the cation transport ATPase (P-type) (TC 3.A.3) family. Type IB subfamily.</text>
</comment>
<gene>
    <name evidence="15" type="primary">cadA</name>
    <name evidence="15" type="ORF">FYJ78_11055</name>
</gene>
<evidence type="ECO:0000256" key="12">
    <source>
        <dbReference type="ARBA" id="ARBA00049338"/>
    </source>
</evidence>
<dbReference type="InterPro" id="IPR006121">
    <property type="entry name" value="HMA_dom"/>
</dbReference>
<evidence type="ECO:0000256" key="1">
    <source>
        <dbReference type="ARBA" id="ARBA00004141"/>
    </source>
</evidence>
<dbReference type="GO" id="GO:0016887">
    <property type="term" value="F:ATP hydrolysis activity"/>
    <property type="evidence" value="ECO:0007669"/>
    <property type="project" value="InterPro"/>
</dbReference>
<keyword evidence="9 13" id="KW-1133">Transmembrane helix</keyword>
<dbReference type="InterPro" id="IPR023298">
    <property type="entry name" value="ATPase_P-typ_TM_dom_sf"/>
</dbReference>
<dbReference type="InterPro" id="IPR023299">
    <property type="entry name" value="ATPase_P-typ_cyto_dom_N"/>
</dbReference>
<evidence type="ECO:0000256" key="10">
    <source>
        <dbReference type="ARBA" id="ARBA00023136"/>
    </source>
</evidence>
<comment type="caution">
    <text evidence="15">The sequence shown here is derived from an EMBL/GenBank/DDBJ whole genome shotgun (WGS) entry which is preliminary data.</text>
</comment>
<evidence type="ECO:0000256" key="5">
    <source>
        <dbReference type="ARBA" id="ARBA00022723"/>
    </source>
</evidence>
<dbReference type="InterPro" id="IPR044492">
    <property type="entry name" value="P_typ_ATPase_HD_dom"/>
</dbReference>
<feature type="transmembrane region" description="Helical" evidence="13">
    <location>
        <begin position="583"/>
        <end position="602"/>
    </location>
</feature>
<dbReference type="Gene3D" id="3.40.50.1000">
    <property type="entry name" value="HAD superfamily/HAD-like"/>
    <property type="match status" value="1"/>
</dbReference>
<keyword evidence="6 13" id="KW-0547">Nucleotide-binding</keyword>
<dbReference type="InterPro" id="IPR051014">
    <property type="entry name" value="Cation_Transport_ATPase_IB"/>
</dbReference>
<dbReference type="Pfam" id="PF00702">
    <property type="entry name" value="Hydrolase"/>
    <property type="match status" value="1"/>
</dbReference>
<dbReference type="SUPFAM" id="SSF56784">
    <property type="entry name" value="HAD-like"/>
    <property type="match status" value="1"/>
</dbReference>
<feature type="transmembrane region" description="Helical" evidence="13">
    <location>
        <begin position="9"/>
        <end position="27"/>
    </location>
</feature>
<evidence type="ECO:0000256" key="4">
    <source>
        <dbReference type="ARBA" id="ARBA00022692"/>
    </source>
</evidence>
<evidence type="ECO:0000256" key="7">
    <source>
        <dbReference type="ARBA" id="ARBA00022840"/>
    </source>
</evidence>
<dbReference type="PRINTS" id="PR00119">
    <property type="entry name" value="CATATPASE"/>
</dbReference>
<name>A0A6I2V167_9FIRM</name>
<keyword evidence="8" id="KW-1278">Translocase</keyword>
<dbReference type="NCBIfam" id="TIGR01525">
    <property type="entry name" value="ATPase-IB_hvy"/>
    <property type="match status" value="1"/>
</dbReference>
<evidence type="ECO:0000256" key="13">
    <source>
        <dbReference type="RuleBase" id="RU362081"/>
    </source>
</evidence>
<dbReference type="SFLD" id="SFLDF00027">
    <property type="entry name" value="p-type_atpase"/>
    <property type="match status" value="1"/>
</dbReference>
<keyword evidence="4 13" id="KW-0812">Transmembrane</keyword>
<comment type="subcellular location">
    <subcellularLocation>
        <location evidence="13">Cell membrane</location>
    </subcellularLocation>
    <subcellularLocation>
        <location evidence="1">Membrane</location>
        <topology evidence="1">Multi-pass membrane protein</topology>
    </subcellularLocation>
</comment>
<keyword evidence="10 13" id="KW-0472">Membrane</keyword>
<dbReference type="PROSITE" id="PS00154">
    <property type="entry name" value="ATPASE_E1_E2"/>
    <property type="match status" value="1"/>
</dbReference>
<dbReference type="EC" id="7.2.2.21" evidence="11"/>
<protein>
    <recommendedName>
        <fullName evidence="11">Cd(2+)-exporting ATPase</fullName>
        <ecNumber evidence="11">7.2.2.21</ecNumber>
    </recommendedName>
</protein>
<comment type="catalytic activity">
    <reaction evidence="12">
        <text>Cd(2+)(in) + ATP + H2O = Cd(2+)(out) + ADP + phosphate + H(+)</text>
        <dbReference type="Rhea" id="RHEA:12132"/>
        <dbReference type="ChEBI" id="CHEBI:15377"/>
        <dbReference type="ChEBI" id="CHEBI:15378"/>
        <dbReference type="ChEBI" id="CHEBI:30616"/>
        <dbReference type="ChEBI" id="CHEBI:43474"/>
        <dbReference type="ChEBI" id="CHEBI:48775"/>
        <dbReference type="ChEBI" id="CHEBI:456216"/>
        <dbReference type="EC" id="7.2.2.21"/>
    </reaction>
</comment>
<dbReference type="Gene3D" id="3.30.70.100">
    <property type="match status" value="1"/>
</dbReference>
<dbReference type="PANTHER" id="PTHR48085:SF5">
    <property type="entry name" value="CADMIUM_ZINC-TRANSPORTING ATPASE HMA4-RELATED"/>
    <property type="match status" value="1"/>
</dbReference>
<dbReference type="InterPro" id="IPR036412">
    <property type="entry name" value="HAD-like_sf"/>
</dbReference>
<keyword evidence="13" id="KW-1003">Cell membrane</keyword>
<proteinExistence type="inferred from homology"/>
<evidence type="ECO:0000313" key="15">
    <source>
        <dbReference type="EMBL" id="MSV25691.1"/>
    </source>
</evidence>
<dbReference type="SUPFAM" id="SSF55008">
    <property type="entry name" value="HMA, heavy metal-associated domain"/>
    <property type="match status" value="1"/>
</dbReference>
<evidence type="ECO:0000256" key="8">
    <source>
        <dbReference type="ARBA" id="ARBA00022967"/>
    </source>
</evidence>
<dbReference type="InterPro" id="IPR001757">
    <property type="entry name" value="P_typ_ATPase"/>
</dbReference>
<dbReference type="GO" id="GO:0046872">
    <property type="term" value="F:metal ion binding"/>
    <property type="evidence" value="ECO:0007669"/>
    <property type="project" value="UniProtKB-KW"/>
</dbReference>
<dbReference type="GO" id="GO:0005886">
    <property type="term" value="C:plasma membrane"/>
    <property type="evidence" value="ECO:0007669"/>
    <property type="project" value="UniProtKB-SubCell"/>
</dbReference>
<dbReference type="Proteomes" id="UP000430222">
    <property type="component" value="Unassembled WGS sequence"/>
</dbReference>
<evidence type="ECO:0000256" key="11">
    <source>
        <dbReference type="ARBA" id="ARBA00039103"/>
    </source>
</evidence>
<dbReference type="InterPro" id="IPR059000">
    <property type="entry name" value="ATPase_P-type_domA"/>
</dbReference>
<evidence type="ECO:0000259" key="14">
    <source>
        <dbReference type="Pfam" id="PF00122"/>
    </source>
</evidence>
<feature type="transmembrane region" description="Helical" evidence="13">
    <location>
        <begin position="608"/>
        <end position="627"/>
    </location>
</feature>
<dbReference type="NCBIfam" id="TIGR01494">
    <property type="entry name" value="ATPase_P-type"/>
    <property type="match status" value="1"/>
</dbReference>
<reference evidence="15 16" key="1">
    <citation type="submission" date="2019-08" db="EMBL/GenBank/DDBJ databases">
        <title>In-depth cultivation of the pig gut microbiome towards novel bacterial diversity and tailored functional studies.</title>
        <authorList>
            <person name="Wylensek D."/>
            <person name="Hitch T.C.A."/>
            <person name="Clavel T."/>
        </authorList>
    </citation>
    <scope>NUCLEOTIDE SEQUENCE [LARGE SCALE GENOMIC DNA]</scope>
    <source>
        <strain evidence="16">WCA-380-WT-3B3</strain>
    </source>
</reference>
<evidence type="ECO:0000313" key="16">
    <source>
        <dbReference type="Proteomes" id="UP000430222"/>
    </source>
</evidence>
<dbReference type="InterPro" id="IPR027256">
    <property type="entry name" value="P-typ_ATPase_IB"/>
</dbReference>
<dbReference type="InterPro" id="IPR008250">
    <property type="entry name" value="ATPase_P-typ_transduc_dom_A_sf"/>
</dbReference>
<dbReference type="Pfam" id="PF00122">
    <property type="entry name" value="E1-E2_ATPase"/>
    <property type="match status" value="1"/>
</dbReference>
<dbReference type="SFLD" id="SFLDG00002">
    <property type="entry name" value="C1.7:_P-type_atpase_like"/>
    <property type="match status" value="1"/>
</dbReference>
<dbReference type="CDD" id="cd00371">
    <property type="entry name" value="HMA"/>
    <property type="match status" value="1"/>
</dbReference>
<dbReference type="Gene3D" id="3.40.1110.10">
    <property type="entry name" value="Calcium-transporting ATPase, cytoplasmic domain N"/>
    <property type="match status" value="1"/>
</dbReference>
<keyword evidence="5 13" id="KW-0479">Metal-binding</keyword>
<dbReference type="SUPFAM" id="SSF81653">
    <property type="entry name" value="Calcium ATPase, transduction domain A"/>
    <property type="match status" value="1"/>
</dbReference>
<dbReference type="InterPro" id="IPR018303">
    <property type="entry name" value="ATPase_P-typ_P_site"/>
</dbReference>